<dbReference type="Gene3D" id="3.40.50.720">
    <property type="entry name" value="NAD(P)-binding Rossmann-like Domain"/>
    <property type="match status" value="1"/>
</dbReference>
<accession>A0A7W6ZU47</accession>
<dbReference type="Pfam" id="PF00670">
    <property type="entry name" value="AdoHcyase_NAD"/>
    <property type="match status" value="1"/>
</dbReference>
<dbReference type="GO" id="GO:0006730">
    <property type="term" value="P:one-carbon metabolic process"/>
    <property type="evidence" value="ECO:0007669"/>
    <property type="project" value="UniProtKB-KW"/>
</dbReference>
<dbReference type="SMART" id="SM00997">
    <property type="entry name" value="AdoHcyase_NAD"/>
    <property type="match status" value="1"/>
</dbReference>
<evidence type="ECO:0000313" key="6">
    <source>
        <dbReference type="EMBL" id="MBB4568610.1"/>
    </source>
</evidence>
<dbReference type="Pfam" id="PF05221">
    <property type="entry name" value="AdoHcyase"/>
    <property type="match status" value="1"/>
</dbReference>
<dbReference type="GO" id="GO:0005829">
    <property type="term" value="C:cytosol"/>
    <property type="evidence" value="ECO:0007669"/>
    <property type="project" value="TreeGrafter"/>
</dbReference>
<keyword evidence="7" id="KW-1185">Reference proteome</keyword>
<dbReference type="Proteomes" id="UP000543836">
    <property type="component" value="Unassembled WGS sequence"/>
</dbReference>
<dbReference type="SMART" id="SM00996">
    <property type="entry name" value="AdoHcyase"/>
    <property type="match status" value="1"/>
</dbReference>
<keyword evidence="4" id="KW-0520">NAD</keyword>
<evidence type="ECO:0000256" key="1">
    <source>
        <dbReference type="ARBA" id="ARBA00001911"/>
    </source>
</evidence>
<dbReference type="GO" id="GO:0004013">
    <property type="term" value="F:adenosylhomocysteinase activity"/>
    <property type="evidence" value="ECO:0007669"/>
    <property type="project" value="TreeGrafter"/>
</dbReference>
<dbReference type="InterPro" id="IPR042172">
    <property type="entry name" value="Adenosylhomocyst_ase-like_sf"/>
</dbReference>
<dbReference type="InterPro" id="IPR036291">
    <property type="entry name" value="NAD(P)-bd_dom_sf"/>
</dbReference>
<sequence length="387" mass="41690">MDQSSSLSRMDWVARSCRLLAATAAEFRETRPFEGLTIGTGIHLEPKTVALVMTLRAGGARLVCTGNLNSTQPETVRYLRTQDITVFATQTTDAAEHGASLDAILAKKPDLLLDNGGDLFARAAERPYANLLGGTEETTSGRIRLLPMRDRLAMPILVINDSPIKQFAENKHAVGQSLFESYLRFTNRSTNGKRVTVFGYGACGKGTAASFRNAYATVSVVDIDPVTTLEAHLDGFVTPLREEAIRTADILITVTGYPGIVTAADLPLIKHGAILMNGGHFPHEINVDAFRNSPDVAGIDRYEAEQIETIRMRDGRAFHILGAGHMANLAGPRPLGNTVESMDLGFALQARCLERVAKGGLGKEACVIPVPADIDAMVASAYLDLAR</sequence>
<reference evidence="6 7" key="1">
    <citation type="submission" date="2020-08" db="EMBL/GenBank/DDBJ databases">
        <title>Genomic Encyclopedia of Type Strains, Phase IV (KMG-V): Genome sequencing to study the core and pangenomes of soil and plant-associated prokaryotes.</title>
        <authorList>
            <person name="Whitman W."/>
        </authorList>
    </citation>
    <scope>NUCLEOTIDE SEQUENCE [LARGE SCALE GENOMIC DNA]</scope>
    <source>
        <strain evidence="6 7">SEMIA 492</strain>
    </source>
</reference>
<keyword evidence="6" id="KW-0378">Hydrolase</keyword>
<dbReference type="RefSeq" id="WP_028750509.1">
    <property type="nucleotide sequence ID" value="NZ_JACIIG010000005.1"/>
</dbReference>
<keyword evidence="3" id="KW-0554">One-carbon metabolism</keyword>
<dbReference type="GO" id="GO:0033353">
    <property type="term" value="P:S-adenosylmethionine cycle"/>
    <property type="evidence" value="ECO:0007669"/>
    <property type="project" value="TreeGrafter"/>
</dbReference>
<dbReference type="InterPro" id="IPR020082">
    <property type="entry name" value="S-Ado-L-homoCys_hydrolase_CS"/>
</dbReference>
<dbReference type="SUPFAM" id="SSF51735">
    <property type="entry name" value="NAD(P)-binding Rossmann-fold domains"/>
    <property type="match status" value="1"/>
</dbReference>
<dbReference type="SUPFAM" id="SSF52283">
    <property type="entry name" value="Formate/glycerate dehydrogenase catalytic domain-like"/>
    <property type="match status" value="1"/>
</dbReference>
<comment type="caution">
    <text evidence="6">The sequence shown here is derived from an EMBL/GenBank/DDBJ whole genome shotgun (WGS) entry which is preliminary data.</text>
</comment>
<dbReference type="EC" id="3.3.1.1" evidence="6"/>
<feature type="domain" description="S-adenosyl-L-homocysteine hydrolase NAD binding" evidence="5">
    <location>
        <begin position="170"/>
        <end position="334"/>
    </location>
</feature>
<dbReference type="Gene3D" id="3.40.50.1480">
    <property type="entry name" value="Adenosylhomocysteinase-like"/>
    <property type="match status" value="1"/>
</dbReference>
<dbReference type="InterPro" id="IPR015878">
    <property type="entry name" value="Ado_hCys_hydrolase_NAD-bd"/>
</dbReference>
<dbReference type="InterPro" id="IPR000043">
    <property type="entry name" value="Adenosylhomocysteinase-like"/>
</dbReference>
<evidence type="ECO:0000256" key="3">
    <source>
        <dbReference type="ARBA" id="ARBA00022563"/>
    </source>
</evidence>
<evidence type="ECO:0000256" key="4">
    <source>
        <dbReference type="ARBA" id="ARBA00023027"/>
    </source>
</evidence>
<evidence type="ECO:0000256" key="2">
    <source>
        <dbReference type="ARBA" id="ARBA00007122"/>
    </source>
</evidence>
<proteinExistence type="inferred from homology"/>
<dbReference type="NCBIfam" id="NF004005">
    <property type="entry name" value="PRK05476.2-3"/>
    <property type="match status" value="1"/>
</dbReference>
<name>A0A7W6ZU47_9HYPH</name>
<dbReference type="OrthoDB" id="9802717at2"/>
<dbReference type="PANTHER" id="PTHR23420:SF0">
    <property type="entry name" value="ADENOSYLHOMOCYSTEINASE"/>
    <property type="match status" value="1"/>
</dbReference>
<dbReference type="PROSITE" id="PS00739">
    <property type="entry name" value="ADOHCYASE_2"/>
    <property type="match status" value="1"/>
</dbReference>
<gene>
    <name evidence="6" type="ORF">GGE60_002726</name>
</gene>
<comment type="cofactor">
    <cofactor evidence="1">
        <name>NAD(+)</name>
        <dbReference type="ChEBI" id="CHEBI:57540"/>
    </cofactor>
</comment>
<dbReference type="PANTHER" id="PTHR23420">
    <property type="entry name" value="ADENOSYLHOMOCYSTEINASE"/>
    <property type="match status" value="1"/>
</dbReference>
<dbReference type="AlphaFoldDB" id="A0A7W6ZU47"/>
<evidence type="ECO:0000313" key="7">
    <source>
        <dbReference type="Proteomes" id="UP000543836"/>
    </source>
</evidence>
<organism evidence="6 7">
    <name type="scientific">Rhizobium leucaenae</name>
    <dbReference type="NCBI Taxonomy" id="29450"/>
    <lineage>
        <taxon>Bacteria</taxon>
        <taxon>Pseudomonadati</taxon>
        <taxon>Pseudomonadota</taxon>
        <taxon>Alphaproteobacteria</taxon>
        <taxon>Hyphomicrobiales</taxon>
        <taxon>Rhizobiaceae</taxon>
        <taxon>Rhizobium/Agrobacterium group</taxon>
        <taxon>Rhizobium</taxon>
    </lineage>
</organism>
<comment type="similarity">
    <text evidence="2">Belongs to the adenosylhomocysteinase family.</text>
</comment>
<dbReference type="EMBL" id="JACIIG010000005">
    <property type="protein sequence ID" value="MBB4568610.1"/>
    <property type="molecule type" value="Genomic_DNA"/>
</dbReference>
<protein>
    <submittedName>
        <fullName evidence="6">Adenosylhomocysteinase</fullName>
        <ecNumber evidence="6">3.3.1.1</ecNumber>
    </submittedName>
</protein>
<evidence type="ECO:0000259" key="5">
    <source>
        <dbReference type="SMART" id="SM00997"/>
    </source>
</evidence>